<name>A0A4S9AAI4_AURPU</name>
<feature type="region of interest" description="Disordered" evidence="1">
    <location>
        <begin position="150"/>
        <end position="313"/>
    </location>
</feature>
<gene>
    <name evidence="2" type="ORF">D6D19_03283</name>
</gene>
<reference evidence="2 3" key="1">
    <citation type="submission" date="2018-10" db="EMBL/GenBank/DDBJ databases">
        <title>Fifty Aureobasidium pullulans genomes reveal a recombining polyextremotolerant generalist.</title>
        <authorList>
            <person name="Gostincar C."/>
            <person name="Turk M."/>
            <person name="Zajc J."/>
            <person name="Gunde-Cimerman N."/>
        </authorList>
    </citation>
    <scope>NUCLEOTIDE SEQUENCE [LARGE SCALE GENOMIC DNA]</scope>
    <source>
        <strain evidence="2 3">EXF-10659</strain>
    </source>
</reference>
<proteinExistence type="predicted"/>
<evidence type="ECO:0000313" key="2">
    <source>
        <dbReference type="EMBL" id="THW76282.1"/>
    </source>
</evidence>
<feature type="compositionally biased region" description="Basic and acidic residues" evidence="1">
    <location>
        <begin position="171"/>
        <end position="188"/>
    </location>
</feature>
<dbReference type="EMBL" id="QZAO01000070">
    <property type="protein sequence ID" value="THW76282.1"/>
    <property type="molecule type" value="Genomic_DNA"/>
</dbReference>
<evidence type="ECO:0000256" key="1">
    <source>
        <dbReference type="SAM" id="MobiDB-lite"/>
    </source>
</evidence>
<dbReference type="Proteomes" id="UP000308802">
    <property type="component" value="Unassembled WGS sequence"/>
</dbReference>
<dbReference type="AlphaFoldDB" id="A0A4S9AAI4"/>
<comment type="caution">
    <text evidence="2">The sequence shown here is derived from an EMBL/GenBank/DDBJ whole genome shotgun (WGS) entry which is preliminary data.</text>
</comment>
<feature type="region of interest" description="Disordered" evidence="1">
    <location>
        <begin position="1"/>
        <end position="43"/>
    </location>
</feature>
<feature type="compositionally biased region" description="Basic and acidic residues" evidence="1">
    <location>
        <begin position="284"/>
        <end position="293"/>
    </location>
</feature>
<sequence>MPKSIDLPTRPSPNPRQHRHQPYPSAQPRSDRQAHPPFSNVHRVYDESAAPSLLTQNLQLYSPPLPDYLPYLSGSPQQYQPIQQPYPPPLPIINTNLPLQAPATTNFPPPANFTFRCPNPAHPQFTLSSRELNQTIPEFIAELLAKDRANGITPGAGAQSHGTRRTGGPIEQEHLRNKGDNSKVEKPRRGSGPELRSGQEHDQRKGGVKAVGKKDGKRPRKSVSTGGGKGIPGIIVWKPIPRSPPVKQKKEPIVIKDGGDDNEPRGTSEIEIEGNGDNEPIDSPFKDIKERSNETLVPEPPTSSQTEDGWPPKQISWNPYPTSTTAPNTNLIQNKNPKPSRPWLPPIKEVAEIVADVELTPEQWAKELKPVAELNARTPQPLPFHEKPAAIPTWHAGCPDGYEPTSFAGFPLRSPYPLWLPAAHDQNQELNRYGHWCIHEENHWNWCVMGKCAGCLVCRPEGS</sequence>
<organism evidence="2 3">
    <name type="scientific">Aureobasidium pullulans</name>
    <name type="common">Black yeast</name>
    <name type="synonym">Pullularia pullulans</name>
    <dbReference type="NCBI Taxonomy" id="5580"/>
    <lineage>
        <taxon>Eukaryota</taxon>
        <taxon>Fungi</taxon>
        <taxon>Dikarya</taxon>
        <taxon>Ascomycota</taxon>
        <taxon>Pezizomycotina</taxon>
        <taxon>Dothideomycetes</taxon>
        <taxon>Dothideomycetidae</taxon>
        <taxon>Dothideales</taxon>
        <taxon>Saccotheciaceae</taxon>
        <taxon>Aureobasidium</taxon>
    </lineage>
</organism>
<feature type="compositionally biased region" description="Basic and acidic residues" evidence="1">
    <location>
        <begin position="248"/>
        <end position="268"/>
    </location>
</feature>
<feature type="compositionally biased region" description="Acidic residues" evidence="1">
    <location>
        <begin position="270"/>
        <end position="280"/>
    </location>
</feature>
<evidence type="ECO:0000313" key="3">
    <source>
        <dbReference type="Proteomes" id="UP000308802"/>
    </source>
</evidence>
<accession>A0A4S9AAI4</accession>
<protein>
    <submittedName>
        <fullName evidence="2">Uncharacterized protein</fullName>
    </submittedName>
</protein>